<feature type="domain" description="EGF-like" evidence="7">
    <location>
        <begin position="835"/>
        <end position="871"/>
    </location>
</feature>
<gene>
    <name evidence="8" type="ORF">GDO86_007622</name>
</gene>
<dbReference type="FunFam" id="2.10.25.10:FF:000252">
    <property type="entry name" value="Crumbs homolog 1 (Drosophila)"/>
    <property type="match status" value="1"/>
</dbReference>
<dbReference type="GO" id="GO:0005509">
    <property type="term" value="F:calcium ion binding"/>
    <property type="evidence" value="ECO:0007669"/>
    <property type="project" value="InterPro"/>
</dbReference>
<dbReference type="FunFam" id="2.10.25.10:FF:000282">
    <property type="entry name" value="Crumbs cell polarity complex component 2"/>
    <property type="match status" value="1"/>
</dbReference>
<comment type="caution">
    <text evidence="8">The sequence shown here is derived from an EMBL/GenBank/DDBJ whole genome shotgun (WGS) entry which is preliminary data.</text>
</comment>
<keyword evidence="3 4" id="KW-1015">Disulfide bond</keyword>
<comment type="caution">
    <text evidence="4">Lacks conserved residue(s) required for the propagation of feature annotation.</text>
</comment>
<feature type="disulfide bond" evidence="4">
    <location>
        <begin position="877"/>
        <end position="887"/>
    </location>
</feature>
<dbReference type="SMART" id="SM00282">
    <property type="entry name" value="LamG"/>
    <property type="match status" value="3"/>
</dbReference>
<keyword evidence="1 4" id="KW-0245">EGF-like domain</keyword>
<dbReference type="Gene3D" id="2.10.25.10">
    <property type="entry name" value="Laminin"/>
    <property type="match status" value="10"/>
</dbReference>
<dbReference type="PROSITE" id="PS00010">
    <property type="entry name" value="ASX_HYDROXYL"/>
    <property type="match status" value="3"/>
</dbReference>
<dbReference type="PROSITE" id="PS00022">
    <property type="entry name" value="EGF_1"/>
    <property type="match status" value="7"/>
</dbReference>
<feature type="transmembrane region" description="Helical" evidence="5">
    <location>
        <begin position="1038"/>
        <end position="1063"/>
    </location>
</feature>
<feature type="domain" description="EGF-like" evidence="7">
    <location>
        <begin position="873"/>
        <end position="905"/>
    </location>
</feature>
<dbReference type="FunFam" id="2.60.120.200:FF:000081">
    <property type="entry name" value="Crumbs 1, cell polarity complex component"/>
    <property type="match status" value="1"/>
</dbReference>
<feature type="disulfide bond" evidence="4">
    <location>
        <begin position="172"/>
        <end position="181"/>
    </location>
</feature>
<feature type="domain" description="EGF-like" evidence="7">
    <location>
        <begin position="583"/>
        <end position="619"/>
    </location>
</feature>
<dbReference type="SUPFAM" id="SSF49899">
    <property type="entry name" value="Concanavalin A-like lectins/glucanases"/>
    <property type="match status" value="3"/>
</dbReference>
<dbReference type="FunFam" id="2.10.25.10:FF:000246">
    <property type="entry name" value="EGF-like repeat and discoidin I-like domain-containing protein 3"/>
    <property type="match status" value="1"/>
</dbReference>
<accession>A0A8T2IXA3</accession>
<dbReference type="GO" id="GO:0007219">
    <property type="term" value="P:Notch signaling pathway"/>
    <property type="evidence" value="ECO:0007669"/>
    <property type="project" value="TreeGrafter"/>
</dbReference>
<dbReference type="SMART" id="SM00179">
    <property type="entry name" value="EGF_CA"/>
    <property type="match status" value="9"/>
</dbReference>
<dbReference type="CDD" id="cd00054">
    <property type="entry name" value="EGF_CA"/>
    <property type="match status" value="5"/>
</dbReference>
<dbReference type="Gene3D" id="2.60.120.200">
    <property type="match status" value="3"/>
</dbReference>
<dbReference type="InterPro" id="IPR000152">
    <property type="entry name" value="EGF-type_Asp/Asn_hydroxyl_site"/>
</dbReference>
<feature type="domain" description="EGF-like" evidence="7">
    <location>
        <begin position="97"/>
        <end position="140"/>
    </location>
</feature>
<dbReference type="Pfam" id="PF12661">
    <property type="entry name" value="hEGF"/>
    <property type="match status" value="3"/>
</dbReference>
<feature type="disulfide bond" evidence="4">
    <location>
        <begin position="861"/>
        <end position="870"/>
    </location>
</feature>
<evidence type="ECO:0000256" key="3">
    <source>
        <dbReference type="ARBA" id="ARBA00023157"/>
    </source>
</evidence>
<name>A0A8T2IXA3_9PIPI</name>
<keyword evidence="9" id="KW-1185">Reference proteome</keyword>
<dbReference type="PROSITE" id="PS50025">
    <property type="entry name" value="LAM_G_DOMAIN"/>
    <property type="match status" value="3"/>
</dbReference>
<keyword evidence="5" id="KW-1133">Transmembrane helix</keyword>
<feature type="domain" description="Laminin G" evidence="6">
    <location>
        <begin position="647"/>
        <end position="833"/>
    </location>
</feature>
<dbReference type="InterPro" id="IPR013320">
    <property type="entry name" value="ConA-like_dom_sf"/>
</dbReference>
<dbReference type="AlphaFoldDB" id="A0A8T2IXA3"/>
<dbReference type="PANTHER" id="PTHR12916:SF14">
    <property type="entry name" value="CRUMBS 1, CELL POLARITY COMPLEX COMPONENT"/>
    <property type="match status" value="1"/>
</dbReference>
<feature type="disulfide bond" evidence="4">
    <location>
        <begin position="1017"/>
        <end position="1026"/>
    </location>
</feature>
<dbReference type="PROSITE" id="PS01187">
    <property type="entry name" value="EGF_CA"/>
    <property type="match status" value="2"/>
</dbReference>
<feature type="domain" description="EGF-like" evidence="7">
    <location>
        <begin position="11"/>
        <end position="47"/>
    </location>
</feature>
<feature type="domain" description="Laminin G" evidence="6">
    <location>
        <begin position="411"/>
        <end position="581"/>
    </location>
</feature>
<feature type="disulfide bond" evidence="4">
    <location>
        <begin position="609"/>
        <end position="618"/>
    </location>
</feature>
<dbReference type="OrthoDB" id="283575at2759"/>
<dbReference type="InterPro" id="IPR013032">
    <property type="entry name" value="EGF-like_CS"/>
</dbReference>
<evidence type="ECO:0000256" key="2">
    <source>
        <dbReference type="ARBA" id="ARBA00022737"/>
    </source>
</evidence>
<dbReference type="PROSITE" id="PS01186">
    <property type="entry name" value="EGF_2"/>
    <property type="match status" value="3"/>
</dbReference>
<feature type="domain" description="EGF-like" evidence="7">
    <location>
        <begin position="369"/>
        <end position="405"/>
    </location>
</feature>
<organism evidence="8 9">
    <name type="scientific">Hymenochirus boettgeri</name>
    <name type="common">Congo dwarf clawed frog</name>
    <dbReference type="NCBI Taxonomy" id="247094"/>
    <lineage>
        <taxon>Eukaryota</taxon>
        <taxon>Metazoa</taxon>
        <taxon>Chordata</taxon>
        <taxon>Craniata</taxon>
        <taxon>Vertebrata</taxon>
        <taxon>Euteleostomi</taxon>
        <taxon>Amphibia</taxon>
        <taxon>Batrachia</taxon>
        <taxon>Anura</taxon>
        <taxon>Pipoidea</taxon>
        <taxon>Pipidae</taxon>
        <taxon>Pipinae</taxon>
        <taxon>Hymenochirus</taxon>
    </lineage>
</organism>
<dbReference type="FunFam" id="2.10.25.10:FF:000279">
    <property type="entry name" value="Neurogenic locus notch 1"/>
    <property type="match status" value="1"/>
</dbReference>
<evidence type="ECO:0000313" key="8">
    <source>
        <dbReference type="EMBL" id="KAG8436582.1"/>
    </source>
</evidence>
<dbReference type="CDD" id="cd00110">
    <property type="entry name" value="LamG"/>
    <property type="match status" value="3"/>
</dbReference>
<dbReference type="PANTHER" id="PTHR12916">
    <property type="entry name" value="CYTOCHROME C OXIDASE POLYPEPTIDE VIC-2"/>
    <property type="match status" value="1"/>
</dbReference>
<dbReference type="EMBL" id="JAACNH010000007">
    <property type="protein sequence ID" value="KAG8436582.1"/>
    <property type="molecule type" value="Genomic_DNA"/>
</dbReference>
<protein>
    <recommendedName>
        <fullName evidence="10">Protein crumbs homolog 1</fullName>
    </recommendedName>
</protein>
<dbReference type="FunFam" id="2.10.25.10:FF:000348">
    <property type="entry name" value="Crumbs 1, cell polarity complex component"/>
    <property type="match status" value="1"/>
</dbReference>
<dbReference type="Pfam" id="PF00008">
    <property type="entry name" value="EGF"/>
    <property type="match status" value="5"/>
</dbReference>
<keyword evidence="2" id="KW-0677">Repeat</keyword>
<evidence type="ECO:0000259" key="7">
    <source>
        <dbReference type="PROSITE" id="PS50026"/>
    </source>
</evidence>
<feature type="domain" description="EGF-like" evidence="7">
    <location>
        <begin position="991"/>
        <end position="1027"/>
    </location>
</feature>
<reference evidence="8" key="1">
    <citation type="thesis" date="2020" institute="ProQuest LLC" country="789 East Eisenhower Parkway, Ann Arbor, MI, USA">
        <title>Comparative Genomics and Chromosome Evolution.</title>
        <authorList>
            <person name="Mudd A.B."/>
        </authorList>
    </citation>
    <scope>NUCLEOTIDE SEQUENCE</scope>
    <source>
        <strain evidence="8">Female2</strain>
        <tissue evidence="8">Blood</tissue>
    </source>
</reference>
<feature type="domain" description="Laminin G" evidence="6">
    <location>
        <begin position="184"/>
        <end position="367"/>
    </location>
</feature>
<dbReference type="InterPro" id="IPR001791">
    <property type="entry name" value="Laminin_G"/>
</dbReference>
<dbReference type="SMART" id="SM00181">
    <property type="entry name" value="EGF"/>
    <property type="match status" value="11"/>
</dbReference>
<evidence type="ECO:0000256" key="4">
    <source>
        <dbReference type="PROSITE-ProRule" id="PRU00076"/>
    </source>
</evidence>
<evidence type="ECO:0000259" key="6">
    <source>
        <dbReference type="PROSITE" id="PS50025"/>
    </source>
</evidence>
<keyword evidence="5" id="KW-0812">Transmembrane</keyword>
<sequence>MMVGFTGMHCEKPLCWSQPCHNNATCKEDSGTFTCICLPEIKISECSSQPCQYDSECVELPWEETTNDITVTGTYKHHDGYICKCGRGLTGVHCESDINECESNPCQNGGICENLHGSYTCHCKSDQSAAERIYGGKNCDELLVGCENHKCQNGGACIPQLNEGKHSHHCLCPSGFTGPNCMLQTTFSFNGKAVLPVKNVFQYGRDYFFNISLSFQTVQTYTAVIFLMINYKTSIKLYLQNGYIFLSSEVDGKRNALLHLSHNISDDQWHAIEVTLTDILTLRLLDVHCTTRCMNSSVHNIGIDPGESVFHEVLLGGELSGHPVAESKHTSTIQEQNWFVGCLRDIRLGSTLLTEESVTQSDVVVGCKRQDQCESQPCRNRGRCINLWQSYNCDCFRPYRGINCSLEYDPGRFGLGQLTSYVVFKGDFQWSKEIIISAFFRTRQPIGVLLALGNATSYDIIISLDGGRLIIRTVRGLILKGTQPINDGNFHLVSLKLTQNKMEIFTLKQLVGQVEMNKAFVTNVLYVGGLDDTEETTKHGGYFKGCVQDLRIAEQHLEFFHQTKTLSSLMDITVNNVTQGCENDNHCKSSPCRNGGVCYSIWDDYYCSCPSNTTGKACEDIMWCQLAQCPLGSICQIVPSGYECTTSVIFNGTGHGITYKSNGNISRDLTNVTLQFRTQASDSILLHAERDPEAITIAVQNSHLLFHLQSGNSINSVRLHATGLVNDNQWHSVALSMVTPQSQSSQWQMEIDGQKDKVISLFSTGNLNFLREGTEIFLGVQRNSGNLSFLGCMGIVQIGGIYLPYFRHEDYQIKKTQKEQFIKTSPGHVGIKCQSSASCSSQSCIHGANCPNVLTHPICTCPPGMTGTICETHINGCLYNPCLHGNCTVTLEGYSCECEAGYSGINCDVYSCQGHQCVNGATCIGQANGYYCLCPENATGPFCRVNRKSSTFCGNEKKNITCYNYSNCTEGGGNLRCTCFPGFVGERCEIDVDECDSDPCLNGGLCQNLPNRFHCICDMNFAGDRCEIDLSDFMPPGIFTVVASIVLGLFFIVCAGLCIFIAVSGMRSSHGTYSPSRQEKEGSRVEMWNIVQPPPLERLI</sequence>
<dbReference type="FunFam" id="2.10.25.10:FF:000400">
    <property type="entry name" value="Crumbs cell polarity complex component 1"/>
    <property type="match status" value="1"/>
</dbReference>
<evidence type="ECO:0000313" key="9">
    <source>
        <dbReference type="Proteomes" id="UP000812440"/>
    </source>
</evidence>
<keyword evidence="5" id="KW-0472">Membrane</keyword>
<feature type="disulfide bond" evidence="4">
    <location>
        <begin position="395"/>
        <end position="404"/>
    </location>
</feature>
<evidence type="ECO:0000256" key="5">
    <source>
        <dbReference type="SAM" id="Phobius"/>
    </source>
</evidence>
<evidence type="ECO:0000256" key="1">
    <source>
        <dbReference type="ARBA" id="ARBA00022536"/>
    </source>
</evidence>
<evidence type="ECO:0008006" key="10">
    <source>
        <dbReference type="Google" id="ProtNLM"/>
    </source>
</evidence>
<feature type="disulfide bond" evidence="4">
    <location>
        <begin position="37"/>
        <end position="46"/>
    </location>
</feature>
<dbReference type="InterPro" id="IPR018097">
    <property type="entry name" value="EGF_Ca-bd_CS"/>
</dbReference>
<dbReference type="Pfam" id="PF02210">
    <property type="entry name" value="Laminin_G_2"/>
    <property type="match status" value="3"/>
</dbReference>
<dbReference type="SUPFAM" id="SSF57196">
    <property type="entry name" value="EGF/Laminin"/>
    <property type="match status" value="8"/>
</dbReference>
<feature type="domain" description="EGF-like" evidence="7">
    <location>
        <begin position="908"/>
        <end position="944"/>
    </location>
</feature>
<dbReference type="InterPro" id="IPR000742">
    <property type="entry name" value="EGF"/>
</dbReference>
<dbReference type="InterPro" id="IPR001881">
    <property type="entry name" value="EGF-like_Ca-bd_dom"/>
</dbReference>
<proteinExistence type="predicted"/>
<feature type="domain" description="EGF-like" evidence="7">
    <location>
        <begin position="949"/>
        <end position="989"/>
    </location>
</feature>
<feature type="disulfide bond" evidence="4">
    <location>
        <begin position="979"/>
        <end position="988"/>
    </location>
</feature>
<dbReference type="GO" id="GO:0005112">
    <property type="term" value="F:Notch binding"/>
    <property type="evidence" value="ECO:0007669"/>
    <property type="project" value="TreeGrafter"/>
</dbReference>
<feature type="domain" description="EGF-like" evidence="7">
    <location>
        <begin position="142"/>
        <end position="182"/>
    </location>
</feature>
<feature type="disulfide bond" evidence="4">
    <location>
        <begin position="934"/>
        <end position="943"/>
    </location>
</feature>
<dbReference type="PROSITE" id="PS50026">
    <property type="entry name" value="EGF_3"/>
    <property type="match status" value="10"/>
</dbReference>
<dbReference type="Proteomes" id="UP000812440">
    <property type="component" value="Chromosome 4"/>
</dbReference>